<evidence type="ECO:0000256" key="1">
    <source>
        <dbReference type="ARBA" id="ARBA00000142"/>
    </source>
</evidence>
<comment type="function">
    <text evidence="2 7">Catalyzes the formation of N(7)-methylguanine at position 46 (m7G46) in tRNA.</text>
</comment>
<keyword evidence="4 7" id="KW-0808">Transferase</keyword>
<dbReference type="EC" id="2.1.1.33" evidence="7"/>
<evidence type="ECO:0000256" key="3">
    <source>
        <dbReference type="ARBA" id="ARBA00022603"/>
    </source>
</evidence>
<protein>
    <recommendedName>
        <fullName evidence="7">tRNA (guanine-N(7)-)-methyltransferase</fullName>
        <ecNumber evidence="7">2.1.1.33</ecNumber>
    </recommendedName>
    <alternativeName>
        <fullName evidence="7">tRNA (guanine(46)-N(7))-methyltransferase</fullName>
    </alternativeName>
    <alternativeName>
        <fullName evidence="7">tRNA(m7G46)-methyltransferase</fullName>
    </alternativeName>
</protein>
<comment type="catalytic activity">
    <reaction evidence="1 7">
        <text>guanosine(46) in tRNA + S-adenosyl-L-methionine = N(7)-methylguanosine(46) in tRNA + S-adenosyl-L-homocysteine</text>
        <dbReference type="Rhea" id="RHEA:42708"/>
        <dbReference type="Rhea" id="RHEA-COMP:10188"/>
        <dbReference type="Rhea" id="RHEA-COMP:10189"/>
        <dbReference type="ChEBI" id="CHEBI:57856"/>
        <dbReference type="ChEBI" id="CHEBI:59789"/>
        <dbReference type="ChEBI" id="CHEBI:74269"/>
        <dbReference type="ChEBI" id="CHEBI:74480"/>
        <dbReference type="EC" id="2.1.1.33"/>
    </reaction>
</comment>
<keyword evidence="3 7" id="KW-0489">Methyltransferase</keyword>
<feature type="binding site" evidence="7">
    <location>
        <position position="112"/>
    </location>
    <ligand>
        <name>substrate</name>
    </ligand>
</feature>
<gene>
    <name evidence="7" type="primary">trmB</name>
    <name evidence="8" type="ORF">AMOR_17060</name>
</gene>
<evidence type="ECO:0000313" key="8">
    <source>
        <dbReference type="EMBL" id="BDG02710.1"/>
    </source>
</evidence>
<organism evidence="8 9">
    <name type="scientific">Anaeromyxobacter oryzae</name>
    <dbReference type="NCBI Taxonomy" id="2918170"/>
    <lineage>
        <taxon>Bacteria</taxon>
        <taxon>Pseudomonadati</taxon>
        <taxon>Myxococcota</taxon>
        <taxon>Myxococcia</taxon>
        <taxon>Myxococcales</taxon>
        <taxon>Cystobacterineae</taxon>
        <taxon>Anaeromyxobacteraceae</taxon>
        <taxon>Anaeromyxobacter</taxon>
    </lineage>
</organism>
<feature type="binding site" evidence="7">
    <location>
        <position position="144"/>
    </location>
    <ligand>
        <name>substrate</name>
    </ligand>
</feature>
<feature type="binding site" evidence="7">
    <location>
        <position position="58"/>
    </location>
    <ligand>
        <name>S-adenosyl-L-methionine</name>
        <dbReference type="ChEBI" id="CHEBI:59789"/>
    </ligand>
</feature>
<keyword evidence="5 7" id="KW-0949">S-adenosyl-L-methionine</keyword>
<dbReference type="PANTHER" id="PTHR23417">
    <property type="entry name" value="3-DEOXY-D-MANNO-OCTULOSONIC-ACID TRANSFERASE/TRNA GUANINE-N 7 - -METHYLTRANSFERASE"/>
    <property type="match status" value="1"/>
</dbReference>
<evidence type="ECO:0000256" key="6">
    <source>
        <dbReference type="ARBA" id="ARBA00022694"/>
    </source>
</evidence>
<reference evidence="9" key="1">
    <citation type="journal article" date="2022" name="Int. J. Syst. Evol. Microbiol.">
        <title>Anaeromyxobacter oryzae sp. nov., Anaeromyxobacter diazotrophicus sp. nov. and Anaeromyxobacter paludicola sp. nov., isolated from paddy soils.</title>
        <authorList>
            <person name="Itoh H."/>
            <person name="Xu Z."/>
            <person name="Mise K."/>
            <person name="Masuda Y."/>
            <person name="Ushijima N."/>
            <person name="Hayakawa C."/>
            <person name="Shiratori Y."/>
            <person name="Senoo K."/>
        </authorList>
    </citation>
    <scope>NUCLEOTIDE SEQUENCE [LARGE SCALE GENOMIC DNA]</scope>
    <source>
        <strain evidence="9">Red232</strain>
    </source>
</reference>
<comment type="caution">
    <text evidence="7">Lacks conserved residue(s) required for the propagation of feature annotation.</text>
</comment>
<dbReference type="NCBIfam" id="TIGR00091">
    <property type="entry name" value="tRNA (guanosine(46)-N7)-methyltransferase TrmB"/>
    <property type="match status" value="1"/>
</dbReference>
<dbReference type="Pfam" id="PF02390">
    <property type="entry name" value="Methyltransf_4"/>
    <property type="match status" value="1"/>
</dbReference>
<dbReference type="HAMAP" id="MF_01057">
    <property type="entry name" value="tRNA_methyltr_TrmB"/>
    <property type="match status" value="1"/>
</dbReference>
<dbReference type="EMBL" id="AP025591">
    <property type="protein sequence ID" value="BDG02710.1"/>
    <property type="molecule type" value="Genomic_DNA"/>
</dbReference>
<dbReference type="Gene3D" id="3.40.50.150">
    <property type="entry name" value="Vaccinia Virus protein VP39"/>
    <property type="match status" value="1"/>
</dbReference>
<keyword evidence="6 7" id="KW-0819">tRNA processing</keyword>
<comment type="similarity">
    <text evidence="7">Belongs to the class I-like SAM-binding methyltransferase superfamily. TrmB family.</text>
</comment>
<name>A0ABN6MR18_9BACT</name>
<evidence type="ECO:0000256" key="2">
    <source>
        <dbReference type="ARBA" id="ARBA00003015"/>
    </source>
</evidence>
<evidence type="ECO:0000256" key="5">
    <source>
        <dbReference type="ARBA" id="ARBA00022691"/>
    </source>
</evidence>
<evidence type="ECO:0000256" key="4">
    <source>
        <dbReference type="ARBA" id="ARBA00022679"/>
    </source>
</evidence>
<dbReference type="Proteomes" id="UP001162891">
    <property type="component" value="Chromosome"/>
</dbReference>
<keyword evidence="9" id="KW-1185">Reference proteome</keyword>
<evidence type="ECO:0000256" key="7">
    <source>
        <dbReference type="HAMAP-Rule" id="MF_01057"/>
    </source>
</evidence>
<proteinExistence type="inferred from homology"/>
<feature type="binding site" evidence="7">
    <location>
        <position position="85"/>
    </location>
    <ligand>
        <name>S-adenosyl-L-methionine</name>
        <dbReference type="ChEBI" id="CHEBI:59789"/>
    </ligand>
</feature>
<dbReference type="RefSeq" id="WP_248360398.1">
    <property type="nucleotide sequence ID" value="NZ_AP025591.1"/>
</dbReference>
<sequence>MIFSSEDEAPIARDLLPDWHAAFGDAAGRLELEIGAGHGGFALAYARAFPDRALVAIEQRKKFATVVAAKAAARELPNLLVLCGDARILAPRLFGAGRLAAIHVHFPDPWWKRRHHRRRLVDDRMSTLLLGLLAPGGLLDFRTDVERYAEEAVVRLEAAGFRNEAGAGRFSDAPPDEIPSTREKRYLATGQRVWRLRLRKR</sequence>
<dbReference type="InterPro" id="IPR055361">
    <property type="entry name" value="tRNA_methyltr_TrmB_bact"/>
</dbReference>
<accession>A0ABN6MR18</accession>
<dbReference type="InterPro" id="IPR003358">
    <property type="entry name" value="tRNA_(Gua-N-7)_MeTrfase_Trmb"/>
</dbReference>
<feature type="binding site" evidence="7">
    <location>
        <position position="33"/>
    </location>
    <ligand>
        <name>S-adenosyl-L-methionine</name>
        <dbReference type="ChEBI" id="CHEBI:59789"/>
    </ligand>
</feature>
<feature type="binding site" evidence="7">
    <location>
        <position position="108"/>
    </location>
    <ligand>
        <name>S-adenosyl-L-methionine</name>
        <dbReference type="ChEBI" id="CHEBI:59789"/>
    </ligand>
</feature>
<dbReference type="SUPFAM" id="SSF53335">
    <property type="entry name" value="S-adenosyl-L-methionine-dependent methyltransferases"/>
    <property type="match status" value="1"/>
</dbReference>
<evidence type="ECO:0000313" key="9">
    <source>
        <dbReference type="Proteomes" id="UP001162891"/>
    </source>
</evidence>
<dbReference type="PROSITE" id="PS51625">
    <property type="entry name" value="SAM_MT_TRMB"/>
    <property type="match status" value="1"/>
</dbReference>
<comment type="pathway">
    <text evidence="7">tRNA modification; N(7)-methylguanine-tRNA biosynthesis.</text>
</comment>
<dbReference type="PANTHER" id="PTHR23417:SF14">
    <property type="entry name" value="PENTACOTRIPEPTIDE-REPEAT REGION OF PRORP DOMAIN-CONTAINING PROTEIN"/>
    <property type="match status" value="1"/>
</dbReference>
<dbReference type="InterPro" id="IPR029063">
    <property type="entry name" value="SAM-dependent_MTases_sf"/>
</dbReference>